<proteinExistence type="predicted"/>
<keyword evidence="3" id="KW-1185">Reference proteome</keyword>
<sequence length="139" mass="15758">MTVLINQPHPSIDKASIKQLVDTFYGRAREDAVIGPIFTQAVADWDHHLDQIAEFWSSVILKTGSYEGRPMPPHLRLGLKGDHFDRWLELFEQTAREVFPPEGAIVFIDRARRIADSFEMAIATHGGTISTPRHSRKPL</sequence>
<dbReference type="GeneID" id="93108259"/>
<evidence type="ECO:0000313" key="1">
    <source>
        <dbReference type="EMBL" id="NNV22691.1"/>
    </source>
</evidence>
<name>A0A1A9FS22_9HYPH</name>
<dbReference type="GO" id="GO:0020037">
    <property type="term" value="F:heme binding"/>
    <property type="evidence" value="ECO:0007669"/>
    <property type="project" value="InterPro"/>
</dbReference>
<accession>A0A1A9FS22</accession>
<dbReference type="CDD" id="cd08916">
    <property type="entry name" value="TrHb3_P"/>
    <property type="match status" value="1"/>
</dbReference>
<evidence type="ECO:0000313" key="4">
    <source>
        <dbReference type="Proteomes" id="UP000526233"/>
    </source>
</evidence>
<evidence type="ECO:0000313" key="3">
    <source>
        <dbReference type="Proteomes" id="UP000216188"/>
    </source>
</evidence>
<dbReference type="AlphaFoldDB" id="A0A1A9FS22"/>
<dbReference type="InterPro" id="IPR009050">
    <property type="entry name" value="Globin-like_sf"/>
</dbReference>
<dbReference type="Gene3D" id="1.10.490.10">
    <property type="entry name" value="Globins"/>
    <property type="match status" value="1"/>
</dbReference>
<comment type="caution">
    <text evidence="2">The sequence shown here is derived from an EMBL/GenBank/DDBJ whole genome shotgun (WGS) entry which is preliminary data.</text>
</comment>
<dbReference type="SUPFAM" id="SSF46458">
    <property type="entry name" value="Globin-like"/>
    <property type="match status" value="1"/>
</dbReference>
<reference evidence="1 4" key="2">
    <citation type="submission" date="2018-11" db="EMBL/GenBank/DDBJ databases">
        <title>Genome sequencing and analysis.</title>
        <authorList>
            <person name="Huang Y.-T."/>
        </authorList>
    </citation>
    <scope>NUCLEOTIDE SEQUENCE [LARGE SCALE GENOMIC DNA]</scope>
    <source>
        <strain evidence="1 4">SHIN</strain>
    </source>
</reference>
<dbReference type="GO" id="GO:0019825">
    <property type="term" value="F:oxygen binding"/>
    <property type="evidence" value="ECO:0007669"/>
    <property type="project" value="InterPro"/>
</dbReference>
<evidence type="ECO:0000313" key="2">
    <source>
        <dbReference type="EMBL" id="OYR29414.1"/>
    </source>
</evidence>
<reference evidence="2 3" key="1">
    <citation type="submission" date="2017-07" db="EMBL/GenBank/DDBJ databases">
        <title>Phylogenetic study on the rhizospheric bacterium Ochrobactrum sp. A44.</title>
        <authorList>
            <person name="Krzyzanowska D.M."/>
            <person name="Ossowicki A."/>
            <person name="Rajewska M."/>
            <person name="Maciag T."/>
            <person name="Kaczynski Z."/>
            <person name="Czerwicka M."/>
            <person name="Jafra S."/>
        </authorList>
    </citation>
    <scope>NUCLEOTIDE SEQUENCE [LARGE SCALE GENOMIC DNA]</scope>
    <source>
        <strain evidence="2 3">CCUG 30717</strain>
    </source>
</reference>
<protein>
    <submittedName>
        <fullName evidence="2">Bacterial-like globin family protein</fullName>
    </submittedName>
    <submittedName>
        <fullName evidence="1">Group III truncated hemoglobin</fullName>
    </submittedName>
</protein>
<dbReference type="OrthoDB" id="25954at2"/>
<dbReference type="STRING" id="419475.A8A54_07595"/>
<dbReference type="Proteomes" id="UP000216188">
    <property type="component" value="Unassembled WGS sequence"/>
</dbReference>
<dbReference type="Proteomes" id="UP000526233">
    <property type="component" value="Unassembled WGS sequence"/>
</dbReference>
<gene>
    <name evidence="2" type="ORF">CEV34_0650</name>
    <name evidence="1" type="ORF">EHE22_19970</name>
</gene>
<dbReference type="RefSeq" id="WP_007876161.1">
    <property type="nucleotide sequence ID" value="NZ_CAXURC020000001.1"/>
</dbReference>
<organism evidence="2 3">
    <name type="scientific">Brucella pseudogrignonensis</name>
    <dbReference type="NCBI Taxonomy" id="419475"/>
    <lineage>
        <taxon>Bacteria</taxon>
        <taxon>Pseudomonadati</taxon>
        <taxon>Pseudomonadota</taxon>
        <taxon>Alphaproteobacteria</taxon>
        <taxon>Hyphomicrobiales</taxon>
        <taxon>Brucellaceae</taxon>
        <taxon>Brucella/Ochrobactrum group</taxon>
        <taxon>Brucella</taxon>
    </lineage>
</organism>
<dbReference type="EMBL" id="NNRM01000008">
    <property type="protein sequence ID" value="OYR29414.1"/>
    <property type="molecule type" value="Genomic_DNA"/>
</dbReference>
<dbReference type="EMBL" id="PKQI01000003">
    <property type="protein sequence ID" value="NNV22691.1"/>
    <property type="molecule type" value="Genomic_DNA"/>
</dbReference>
<dbReference type="InterPro" id="IPR012292">
    <property type="entry name" value="Globin/Proto"/>
</dbReference>
<dbReference type="KEGG" id="ops:A8A54_07595"/>